<dbReference type="EMBL" id="FQXV01000001">
    <property type="protein sequence ID" value="SHH49703.1"/>
    <property type="molecule type" value="Genomic_DNA"/>
</dbReference>
<dbReference type="AlphaFoldDB" id="A0A1M5TH74"/>
<reference evidence="2" key="1">
    <citation type="submission" date="2016-11" db="EMBL/GenBank/DDBJ databases">
        <authorList>
            <person name="Jaros S."/>
            <person name="Januszkiewicz K."/>
            <person name="Wedrychowicz H."/>
        </authorList>
    </citation>
    <scope>NUCLEOTIDE SEQUENCE [LARGE SCALE GENOMIC DNA]</scope>
    <source>
        <strain evidence="2">DSM 10068</strain>
    </source>
</reference>
<evidence type="ECO:0000313" key="3">
    <source>
        <dbReference type="Proteomes" id="UP000183995"/>
    </source>
</evidence>
<proteinExistence type="predicted"/>
<dbReference type="RefSeq" id="WP_084726129.1">
    <property type="nucleotide sequence ID" value="NZ_FQXV01000001.1"/>
</dbReference>
<organism evidence="2 3">
    <name type="scientific">Sporobacter termitidis DSM 10068</name>
    <dbReference type="NCBI Taxonomy" id="1123282"/>
    <lineage>
        <taxon>Bacteria</taxon>
        <taxon>Bacillati</taxon>
        <taxon>Bacillota</taxon>
        <taxon>Clostridia</taxon>
        <taxon>Eubacteriales</taxon>
        <taxon>Oscillospiraceae</taxon>
        <taxon>Sporobacter</taxon>
    </lineage>
</organism>
<accession>A0A1M5TH74</accession>
<dbReference type="Proteomes" id="UP000183995">
    <property type="component" value="Unassembled WGS sequence"/>
</dbReference>
<gene>
    <name evidence="2" type="ORF">SAMN02745823_00080</name>
</gene>
<keyword evidence="3" id="KW-1185">Reference proteome</keyword>
<feature type="domain" description="Protein CotJB" evidence="1">
    <location>
        <begin position="168"/>
        <end position="238"/>
    </location>
</feature>
<dbReference type="InterPro" id="IPR024207">
    <property type="entry name" value="CotJB_dom"/>
</dbReference>
<evidence type="ECO:0000313" key="2">
    <source>
        <dbReference type="EMBL" id="SHH49703.1"/>
    </source>
</evidence>
<feature type="non-terminal residue" evidence="2">
    <location>
        <position position="1"/>
    </location>
</feature>
<dbReference type="STRING" id="1123282.SAMN02745823_00080"/>
<dbReference type="Pfam" id="PF12652">
    <property type="entry name" value="CotJB"/>
    <property type="match status" value="1"/>
</dbReference>
<evidence type="ECO:0000259" key="1">
    <source>
        <dbReference type="Pfam" id="PF12652"/>
    </source>
</evidence>
<dbReference type="InterPro" id="IPR020256">
    <property type="entry name" value="Spore_coat_CotJA"/>
</dbReference>
<protein>
    <submittedName>
        <fullName evidence="2">Spore coat associated protein JA (CotJA)</fullName>
    </submittedName>
</protein>
<sequence>AKPNTGMMPEMPTKPNTGMMPNTANQSNTGAMPYVAKPNIGAMPEMPAKPNTGMMPNTANQSNTGSMPYVAKPNIGAMPHMDNPKMGLMPEMMKPNAEADMTGCGYKNGELPPCAPLAAGFVPWQAKNSPKYESTEALTRGTLFPGLDLPFKDIANKTNPYAGTPLGDFMALGFVIKELNLYLDTHPNDRDALDMFQQLNKLMREGREKIVKMYGPQTIMDIMSGDKYTWIDNPWPWEYTEKGASDNNV</sequence>
<dbReference type="Pfam" id="PF11007">
    <property type="entry name" value="CotJA"/>
    <property type="match status" value="1"/>
</dbReference>
<name>A0A1M5TH74_9FIRM</name>